<dbReference type="PaxDb" id="2903-EOD24431"/>
<evidence type="ECO:0000313" key="2">
    <source>
        <dbReference type="Proteomes" id="UP000013827"/>
    </source>
</evidence>
<accession>A0A0D3JLP6</accession>
<evidence type="ECO:0000313" key="1">
    <source>
        <dbReference type="EnsemblProtists" id="EOD24431"/>
    </source>
</evidence>
<dbReference type="HOGENOM" id="CLU_845740_0_0_1"/>
<dbReference type="EnsemblProtists" id="EOD24431">
    <property type="protein sequence ID" value="EOD24431"/>
    <property type="gene ID" value="EMIHUDRAFT_115888"/>
</dbReference>
<dbReference type="GeneID" id="17269974"/>
<proteinExistence type="predicted"/>
<reference evidence="1" key="2">
    <citation type="submission" date="2024-10" db="UniProtKB">
        <authorList>
            <consortium name="EnsemblProtists"/>
        </authorList>
    </citation>
    <scope>IDENTIFICATION</scope>
</reference>
<organism evidence="1 2">
    <name type="scientific">Emiliania huxleyi (strain CCMP1516)</name>
    <dbReference type="NCBI Taxonomy" id="280463"/>
    <lineage>
        <taxon>Eukaryota</taxon>
        <taxon>Haptista</taxon>
        <taxon>Haptophyta</taxon>
        <taxon>Prymnesiophyceae</taxon>
        <taxon>Isochrysidales</taxon>
        <taxon>Noelaerhabdaceae</taxon>
        <taxon>Emiliania</taxon>
    </lineage>
</organism>
<dbReference type="AlphaFoldDB" id="A0A0D3JLP6"/>
<reference evidence="2" key="1">
    <citation type="journal article" date="2013" name="Nature">
        <title>Pan genome of the phytoplankton Emiliania underpins its global distribution.</title>
        <authorList>
            <person name="Read B.A."/>
            <person name="Kegel J."/>
            <person name="Klute M.J."/>
            <person name="Kuo A."/>
            <person name="Lefebvre S.C."/>
            <person name="Maumus F."/>
            <person name="Mayer C."/>
            <person name="Miller J."/>
            <person name="Monier A."/>
            <person name="Salamov A."/>
            <person name="Young J."/>
            <person name="Aguilar M."/>
            <person name="Claverie J.M."/>
            <person name="Frickenhaus S."/>
            <person name="Gonzalez K."/>
            <person name="Herman E.K."/>
            <person name="Lin Y.C."/>
            <person name="Napier J."/>
            <person name="Ogata H."/>
            <person name="Sarno A.F."/>
            <person name="Shmutz J."/>
            <person name="Schroeder D."/>
            <person name="de Vargas C."/>
            <person name="Verret F."/>
            <person name="von Dassow P."/>
            <person name="Valentin K."/>
            <person name="Van de Peer Y."/>
            <person name="Wheeler G."/>
            <person name="Dacks J.B."/>
            <person name="Delwiche C.F."/>
            <person name="Dyhrman S.T."/>
            <person name="Glockner G."/>
            <person name="John U."/>
            <person name="Richards T."/>
            <person name="Worden A.Z."/>
            <person name="Zhang X."/>
            <person name="Grigoriev I.V."/>
            <person name="Allen A.E."/>
            <person name="Bidle K."/>
            <person name="Borodovsky M."/>
            <person name="Bowler C."/>
            <person name="Brownlee C."/>
            <person name="Cock J.M."/>
            <person name="Elias M."/>
            <person name="Gladyshev V.N."/>
            <person name="Groth M."/>
            <person name="Guda C."/>
            <person name="Hadaegh A."/>
            <person name="Iglesias-Rodriguez M.D."/>
            <person name="Jenkins J."/>
            <person name="Jones B.M."/>
            <person name="Lawson T."/>
            <person name="Leese F."/>
            <person name="Lindquist E."/>
            <person name="Lobanov A."/>
            <person name="Lomsadze A."/>
            <person name="Malik S.B."/>
            <person name="Marsh M.E."/>
            <person name="Mackinder L."/>
            <person name="Mock T."/>
            <person name="Mueller-Roeber B."/>
            <person name="Pagarete A."/>
            <person name="Parker M."/>
            <person name="Probert I."/>
            <person name="Quesneville H."/>
            <person name="Raines C."/>
            <person name="Rensing S.A."/>
            <person name="Riano-Pachon D.M."/>
            <person name="Richier S."/>
            <person name="Rokitta S."/>
            <person name="Shiraiwa Y."/>
            <person name="Soanes D.M."/>
            <person name="van der Giezen M."/>
            <person name="Wahlund T.M."/>
            <person name="Williams B."/>
            <person name="Wilson W."/>
            <person name="Wolfe G."/>
            <person name="Wurch L.L."/>
        </authorList>
    </citation>
    <scope>NUCLEOTIDE SEQUENCE</scope>
</reference>
<dbReference type="Proteomes" id="UP000013827">
    <property type="component" value="Unassembled WGS sequence"/>
</dbReference>
<sequence length="329" mass="34407">MSLAAMSAAVEGLEVDAAATRQTLIRVRGGTSASFADVLTPNPNPNHSCSSPACVAARLVDAASTGDVEALSRAIAAQPSISRERALTAAALGGHRRAVLLLLASTVLARHGKLSCLQVALHHPRLSCRVRVAMVRLLLQRRRPRGEAPPLSGAAAAAEARRQERVRQVMLASACTPAGPSLLATLASEGHLPRGAGGGSLADALALSRRALFALRGGGGKDVRGCYDEYASHRDANYVLLAAAPWTPSSHAAYPPRFRAAVRTLLLCAAREGASPAVLPTEALLLVVEQLAWRWFWDVDLLLERADSHELGVDVAAASATSSALTPSR</sequence>
<keyword evidence="2" id="KW-1185">Reference proteome</keyword>
<protein>
    <submittedName>
        <fullName evidence="1">Uncharacterized protein</fullName>
    </submittedName>
</protein>
<dbReference type="RefSeq" id="XP_005776860.1">
    <property type="nucleotide sequence ID" value="XM_005776803.1"/>
</dbReference>
<dbReference type="KEGG" id="ehx:EMIHUDRAFT_115888"/>
<name>A0A0D3JLP6_EMIH1</name>